<protein>
    <submittedName>
        <fullName evidence="4">Energy transducer TonB</fullName>
    </submittedName>
</protein>
<dbReference type="InterPro" id="IPR037682">
    <property type="entry name" value="TonB_C"/>
</dbReference>
<evidence type="ECO:0000256" key="1">
    <source>
        <dbReference type="SAM" id="MobiDB-lite"/>
    </source>
</evidence>
<accession>A0A7G9SH51</accession>
<dbReference type="Proteomes" id="UP000515971">
    <property type="component" value="Chromosome"/>
</dbReference>
<dbReference type="EMBL" id="CP060718">
    <property type="protein sequence ID" value="QNN67176.1"/>
    <property type="molecule type" value="Genomic_DNA"/>
</dbReference>
<dbReference type="Pfam" id="PF03544">
    <property type="entry name" value="TonB_C"/>
    <property type="match status" value="1"/>
</dbReference>
<feature type="domain" description="TonB C-terminal" evidence="3">
    <location>
        <begin position="42"/>
        <end position="106"/>
    </location>
</feature>
<reference evidence="4 5" key="1">
    <citation type="submission" date="2020-08" db="EMBL/GenBank/DDBJ databases">
        <title>Genome sequence of Sphingomonas lutea KCTC 23642T.</title>
        <authorList>
            <person name="Hyun D.-W."/>
            <person name="Bae J.-W."/>
        </authorList>
    </citation>
    <scope>NUCLEOTIDE SEQUENCE [LARGE SCALE GENOMIC DNA]</scope>
    <source>
        <strain evidence="4 5">KCTC 23642</strain>
    </source>
</reference>
<organism evidence="4 5">
    <name type="scientific">Sphingomonas lutea</name>
    <dbReference type="NCBI Taxonomy" id="1045317"/>
    <lineage>
        <taxon>Bacteria</taxon>
        <taxon>Pseudomonadati</taxon>
        <taxon>Pseudomonadota</taxon>
        <taxon>Alphaproteobacteria</taxon>
        <taxon>Sphingomonadales</taxon>
        <taxon>Sphingomonadaceae</taxon>
        <taxon>Sphingomonas</taxon>
    </lineage>
</organism>
<dbReference type="AlphaFoldDB" id="A0A7G9SH51"/>
<feature type="chain" id="PRO_5028800546" evidence="2">
    <location>
        <begin position="21"/>
        <end position="206"/>
    </location>
</feature>
<feature type="region of interest" description="Disordered" evidence="1">
    <location>
        <begin position="187"/>
        <end position="206"/>
    </location>
</feature>
<dbReference type="KEGG" id="slut:H9L13_11205"/>
<feature type="signal peptide" evidence="2">
    <location>
        <begin position="1"/>
        <end position="20"/>
    </location>
</feature>
<name>A0A7G9SH51_9SPHN</name>
<gene>
    <name evidence="4" type="ORF">H9L13_11205</name>
</gene>
<evidence type="ECO:0000313" key="5">
    <source>
        <dbReference type="Proteomes" id="UP000515971"/>
    </source>
</evidence>
<evidence type="ECO:0000256" key="2">
    <source>
        <dbReference type="SAM" id="SignalP"/>
    </source>
</evidence>
<dbReference type="Gene3D" id="3.30.1150.10">
    <property type="match status" value="1"/>
</dbReference>
<dbReference type="GO" id="GO:0055085">
    <property type="term" value="P:transmembrane transport"/>
    <property type="evidence" value="ECO:0007669"/>
    <property type="project" value="InterPro"/>
</dbReference>
<evidence type="ECO:0000259" key="3">
    <source>
        <dbReference type="Pfam" id="PF03544"/>
    </source>
</evidence>
<dbReference type="SUPFAM" id="SSF74653">
    <property type="entry name" value="TolA/TonB C-terminal domain"/>
    <property type="match status" value="1"/>
</dbReference>
<sequence length="206" mass="22334">MKMFVLAPVAGVFLASAASAQFSLEATPAITQSTSGEIVFRDYPGRALAANEQGKVGFAVKSDAKGFPMSCQITSSSGYPLLDSDTCRLLMVHATFKPLDGAATEFVNTGVVNWKIDPWLVEARQQTATKKKPTPRWGWSRKTKAPKNVELTSASGETQICKKVPRTGNLAAFDRICRTKADWAKTSEQNGFWADQQGRRGSSVTP</sequence>
<keyword evidence="2" id="KW-0732">Signal</keyword>
<evidence type="ECO:0000313" key="4">
    <source>
        <dbReference type="EMBL" id="QNN67176.1"/>
    </source>
</evidence>
<keyword evidence="5" id="KW-1185">Reference proteome</keyword>
<proteinExistence type="predicted"/>